<dbReference type="GO" id="GO:0004519">
    <property type="term" value="F:endonuclease activity"/>
    <property type="evidence" value="ECO:0007669"/>
    <property type="project" value="InterPro"/>
</dbReference>
<dbReference type="SMART" id="SM00507">
    <property type="entry name" value="HNHc"/>
    <property type="match status" value="1"/>
</dbReference>
<protein>
    <recommendedName>
        <fullName evidence="1">HNH nuclease domain-containing protein</fullName>
    </recommendedName>
</protein>
<dbReference type="AlphaFoldDB" id="A0A246RUD2"/>
<accession>A0A246RUD2</accession>
<dbReference type="OrthoDB" id="2085958at2"/>
<dbReference type="CDD" id="cd00085">
    <property type="entry name" value="HNHc"/>
    <property type="match status" value="1"/>
</dbReference>
<dbReference type="InterPro" id="IPR003615">
    <property type="entry name" value="HNH_nuc"/>
</dbReference>
<dbReference type="RefSeq" id="WP_088641871.1">
    <property type="nucleotide sequence ID" value="NZ_JBFBBH010000002.1"/>
</dbReference>
<keyword evidence="3" id="KW-1185">Reference proteome</keyword>
<evidence type="ECO:0000313" key="2">
    <source>
        <dbReference type="EMBL" id="OWV13797.1"/>
    </source>
</evidence>
<dbReference type="EMBL" id="MZMV01000001">
    <property type="protein sequence ID" value="OWV13797.1"/>
    <property type="molecule type" value="Genomic_DNA"/>
</dbReference>
<sequence>MLAQAAAQSRSIADVLRVLGVRFSGGSHAHISRQLKRLGIDTSHFTGRLHNKGGRGVRTPLTQLLIKRAEGRRVPGSRLKRALAAIGLPEECEACGVGATWQGRPLTLHVDHINGDFLDNQPSNLRLLCPNCHSQTATYAGSNRAAVSPPDVVYDAEAVTPTGFPIGRRLRRRTQWPWKVTVYTVRGRSPNGRRHAV</sequence>
<dbReference type="InterPro" id="IPR002711">
    <property type="entry name" value="HNH"/>
</dbReference>
<feature type="domain" description="HNH nuclease" evidence="1">
    <location>
        <begin position="78"/>
        <end position="134"/>
    </location>
</feature>
<dbReference type="GO" id="GO:0008270">
    <property type="term" value="F:zinc ion binding"/>
    <property type="evidence" value="ECO:0007669"/>
    <property type="project" value="InterPro"/>
</dbReference>
<organism evidence="2 3">
    <name type="scientific">Micromonospora wenchangensis</name>
    <dbReference type="NCBI Taxonomy" id="1185415"/>
    <lineage>
        <taxon>Bacteria</taxon>
        <taxon>Bacillati</taxon>
        <taxon>Actinomycetota</taxon>
        <taxon>Actinomycetes</taxon>
        <taxon>Micromonosporales</taxon>
        <taxon>Micromonosporaceae</taxon>
        <taxon>Micromonospora</taxon>
    </lineage>
</organism>
<dbReference type="GO" id="GO:0003676">
    <property type="term" value="F:nucleic acid binding"/>
    <property type="evidence" value="ECO:0007669"/>
    <property type="project" value="InterPro"/>
</dbReference>
<dbReference type="Proteomes" id="UP000197174">
    <property type="component" value="Unassembled WGS sequence"/>
</dbReference>
<reference evidence="2 3" key="1">
    <citation type="submission" date="2017-03" db="EMBL/GenBank/DDBJ databases">
        <title>Whole genome sequence of Micromonospora wenchangensis, isolated from mangrove soil.</title>
        <authorList>
            <person name="Yang H."/>
        </authorList>
    </citation>
    <scope>NUCLEOTIDE SEQUENCE [LARGE SCALE GENOMIC DNA]</scope>
    <source>
        <strain evidence="2 3">CCTCC AA 2012002</strain>
    </source>
</reference>
<gene>
    <name evidence="2" type="ORF">B5D80_00720</name>
</gene>
<evidence type="ECO:0000313" key="3">
    <source>
        <dbReference type="Proteomes" id="UP000197174"/>
    </source>
</evidence>
<dbReference type="Pfam" id="PF01844">
    <property type="entry name" value="HNH"/>
    <property type="match status" value="1"/>
</dbReference>
<evidence type="ECO:0000259" key="1">
    <source>
        <dbReference type="SMART" id="SM00507"/>
    </source>
</evidence>
<proteinExistence type="predicted"/>
<name>A0A246RUD2_9ACTN</name>
<comment type="caution">
    <text evidence="2">The sequence shown here is derived from an EMBL/GenBank/DDBJ whole genome shotgun (WGS) entry which is preliminary data.</text>
</comment>